<evidence type="ECO:0000256" key="1">
    <source>
        <dbReference type="SAM" id="MobiDB-lite"/>
    </source>
</evidence>
<protein>
    <submittedName>
        <fullName evidence="2">Uncharacterized protein</fullName>
    </submittedName>
</protein>
<keyword evidence="3" id="KW-1185">Reference proteome</keyword>
<accession>A0AAV7S1F9</accession>
<name>A0AAV7S1F9_PLEWA</name>
<reference evidence="2" key="1">
    <citation type="journal article" date="2022" name="bioRxiv">
        <title>Sequencing and chromosome-scale assembly of the giantPleurodeles waltlgenome.</title>
        <authorList>
            <person name="Brown T."/>
            <person name="Elewa A."/>
            <person name="Iarovenko S."/>
            <person name="Subramanian E."/>
            <person name="Araus A.J."/>
            <person name="Petzold A."/>
            <person name="Susuki M."/>
            <person name="Suzuki K.-i.T."/>
            <person name="Hayashi T."/>
            <person name="Toyoda A."/>
            <person name="Oliveira C."/>
            <person name="Osipova E."/>
            <person name="Leigh N.D."/>
            <person name="Simon A."/>
            <person name="Yun M.H."/>
        </authorList>
    </citation>
    <scope>NUCLEOTIDE SEQUENCE</scope>
    <source>
        <strain evidence="2">20211129_DDA</strain>
        <tissue evidence="2">Liver</tissue>
    </source>
</reference>
<feature type="region of interest" description="Disordered" evidence="1">
    <location>
        <begin position="1"/>
        <end position="40"/>
    </location>
</feature>
<dbReference type="AlphaFoldDB" id="A0AAV7S1F9"/>
<evidence type="ECO:0000313" key="2">
    <source>
        <dbReference type="EMBL" id="KAJ1157958.1"/>
    </source>
</evidence>
<feature type="compositionally biased region" description="Polar residues" evidence="1">
    <location>
        <begin position="233"/>
        <end position="262"/>
    </location>
</feature>
<dbReference type="Proteomes" id="UP001066276">
    <property type="component" value="Chromosome 5"/>
</dbReference>
<feature type="region of interest" description="Disordered" evidence="1">
    <location>
        <begin position="204"/>
        <end position="330"/>
    </location>
</feature>
<evidence type="ECO:0000313" key="3">
    <source>
        <dbReference type="Proteomes" id="UP001066276"/>
    </source>
</evidence>
<comment type="caution">
    <text evidence="2">The sequence shown here is derived from an EMBL/GenBank/DDBJ whole genome shotgun (WGS) entry which is preliminary data.</text>
</comment>
<dbReference type="EMBL" id="JANPWB010000009">
    <property type="protein sequence ID" value="KAJ1157958.1"/>
    <property type="molecule type" value="Genomic_DNA"/>
</dbReference>
<sequence>MSAHRVQDGADATSTLSKDSGSRRQVGGSQQLWWASGGAGQQAAKPLQELDLLGTAQAAALRPPHARAMPPTRVSPFASGTPSPSPSVPQFSPWDWPPLHGQRCTSGARTHRLLASAPQVASRPPCTPCGLSIGSLLAPLVGCVEPPVYHVARACRSPSQAQATTAPTPVATSLSTTSCSGSQLPGGICHHSSRALVFPATGIRPHHGAQASPAVDLPHIPSRSAGFRPQLTGAGNLTLSSLQSRSKNQAALHSQSADTGTARSLRRPPRTPLTVRPMGPRGRPPALAPHNGARSLGSVADVQRARASTPPQSTPKQTGPRVRTKWMQGR</sequence>
<feature type="compositionally biased region" description="Low complexity" evidence="1">
    <location>
        <begin position="30"/>
        <end position="40"/>
    </location>
</feature>
<proteinExistence type="predicted"/>
<organism evidence="2 3">
    <name type="scientific">Pleurodeles waltl</name>
    <name type="common">Iberian ribbed newt</name>
    <dbReference type="NCBI Taxonomy" id="8319"/>
    <lineage>
        <taxon>Eukaryota</taxon>
        <taxon>Metazoa</taxon>
        <taxon>Chordata</taxon>
        <taxon>Craniata</taxon>
        <taxon>Vertebrata</taxon>
        <taxon>Euteleostomi</taxon>
        <taxon>Amphibia</taxon>
        <taxon>Batrachia</taxon>
        <taxon>Caudata</taxon>
        <taxon>Salamandroidea</taxon>
        <taxon>Salamandridae</taxon>
        <taxon>Pleurodelinae</taxon>
        <taxon>Pleurodeles</taxon>
    </lineage>
</organism>
<gene>
    <name evidence="2" type="ORF">NDU88_010654</name>
</gene>
<feature type="region of interest" description="Disordered" evidence="1">
    <location>
        <begin position="64"/>
        <end position="94"/>
    </location>
</feature>